<dbReference type="InterPro" id="IPR003593">
    <property type="entry name" value="AAA+_ATPase"/>
</dbReference>
<dbReference type="SUPFAM" id="SSF52540">
    <property type="entry name" value="P-loop containing nucleoside triphosphate hydrolases"/>
    <property type="match status" value="1"/>
</dbReference>
<name>A0ABW5PG95_9BACL</name>
<evidence type="ECO:0000256" key="2">
    <source>
        <dbReference type="ARBA" id="ARBA00022741"/>
    </source>
</evidence>
<protein>
    <submittedName>
        <fullName evidence="5">ATP-binding cassette domain-containing protein</fullName>
    </submittedName>
</protein>
<proteinExistence type="predicted"/>
<evidence type="ECO:0000256" key="1">
    <source>
        <dbReference type="ARBA" id="ARBA00022448"/>
    </source>
</evidence>
<keyword evidence="2" id="KW-0547">Nucleotide-binding</keyword>
<keyword evidence="6" id="KW-1185">Reference proteome</keyword>
<keyword evidence="3 5" id="KW-0067">ATP-binding</keyword>
<sequence>MAVIEVDNIVKEYMVVKKEGGLRGAVKGLLFPERRKVRGVDGISFKIEPGEIVGYIGPNGAGKSTTIKMLTGILHPTSGSIRVCGISPQEDRKAVVGKLGVVFGQRTQLYWDLRLAESFELLRRIYQVDESTYRETMATLERVLKLGEFMDTPVRQLSLGQRMRGDLAAAMLHSPSVLFLDEPTIGLDAEAKHAIRDFIKQMNRERGLTVILTTHDLDDVEQLCSRLVIVNHGKVVEDGPIGTLIGKLTPKRQLVVELERPCADIAHPAAEVLKQEGLKIWYQFEKQRITAAELIADLSRKLPIQDLSVKEPDIEDAIREVYKAKPEEAGVVEATEPVAAV</sequence>
<dbReference type="InterPro" id="IPR027417">
    <property type="entry name" value="P-loop_NTPase"/>
</dbReference>
<dbReference type="PROSITE" id="PS50893">
    <property type="entry name" value="ABC_TRANSPORTER_2"/>
    <property type="match status" value="1"/>
</dbReference>
<dbReference type="InterPro" id="IPR003439">
    <property type="entry name" value="ABC_transporter-like_ATP-bd"/>
</dbReference>
<evidence type="ECO:0000313" key="6">
    <source>
        <dbReference type="Proteomes" id="UP001597541"/>
    </source>
</evidence>
<evidence type="ECO:0000313" key="5">
    <source>
        <dbReference type="EMBL" id="MFD2614340.1"/>
    </source>
</evidence>
<comment type="caution">
    <text evidence="5">The sequence shown here is derived from an EMBL/GenBank/DDBJ whole genome shotgun (WGS) entry which is preliminary data.</text>
</comment>
<dbReference type="PANTHER" id="PTHR42711">
    <property type="entry name" value="ABC TRANSPORTER ATP-BINDING PROTEIN"/>
    <property type="match status" value="1"/>
</dbReference>
<organism evidence="5 6">
    <name type="scientific">Paenibacillus gansuensis</name>
    <dbReference type="NCBI Taxonomy" id="306542"/>
    <lineage>
        <taxon>Bacteria</taxon>
        <taxon>Bacillati</taxon>
        <taxon>Bacillota</taxon>
        <taxon>Bacilli</taxon>
        <taxon>Bacillales</taxon>
        <taxon>Paenibacillaceae</taxon>
        <taxon>Paenibacillus</taxon>
    </lineage>
</organism>
<gene>
    <name evidence="5" type="ORF">ACFSUF_18170</name>
</gene>
<dbReference type="SMART" id="SM00382">
    <property type="entry name" value="AAA"/>
    <property type="match status" value="1"/>
</dbReference>
<dbReference type="InterPro" id="IPR050763">
    <property type="entry name" value="ABC_transporter_ATP-binding"/>
</dbReference>
<keyword evidence="1" id="KW-0813">Transport</keyword>
<dbReference type="EMBL" id="JBHUME010000011">
    <property type="protein sequence ID" value="MFD2614340.1"/>
    <property type="molecule type" value="Genomic_DNA"/>
</dbReference>
<dbReference type="Gene3D" id="3.40.50.300">
    <property type="entry name" value="P-loop containing nucleotide triphosphate hydrolases"/>
    <property type="match status" value="1"/>
</dbReference>
<accession>A0ABW5PG95</accession>
<dbReference type="PANTHER" id="PTHR42711:SF1">
    <property type="entry name" value="ABC-TRANSPORT PROTEIN, ATP-BINDING COMPONENT"/>
    <property type="match status" value="1"/>
</dbReference>
<dbReference type="Pfam" id="PF00005">
    <property type="entry name" value="ABC_tran"/>
    <property type="match status" value="1"/>
</dbReference>
<dbReference type="RefSeq" id="WP_377605086.1">
    <property type="nucleotide sequence ID" value="NZ_JBHUME010000011.1"/>
</dbReference>
<evidence type="ECO:0000256" key="3">
    <source>
        <dbReference type="ARBA" id="ARBA00022840"/>
    </source>
</evidence>
<dbReference type="GO" id="GO:0005524">
    <property type="term" value="F:ATP binding"/>
    <property type="evidence" value="ECO:0007669"/>
    <property type="project" value="UniProtKB-KW"/>
</dbReference>
<dbReference type="Proteomes" id="UP001597541">
    <property type="component" value="Unassembled WGS sequence"/>
</dbReference>
<feature type="domain" description="ABC transporter" evidence="4">
    <location>
        <begin position="4"/>
        <end position="257"/>
    </location>
</feature>
<reference evidence="6" key="1">
    <citation type="journal article" date="2019" name="Int. J. Syst. Evol. Microbiol.">
        <title>The Global Catalogue of Microorganisms (GCM) 10K type strain sequencing project: providing services to taxonomists for standard genome sequencing and annotation.</title>
        <authorList>
            <consortium name="The Broad Institute Genomics Platform"/>
            <consortium name="The Broad Institute Genome Sequencing Center for Infectious Disease"/>
            <person name="Wu L."/>
            <person name="Ma J."/>
        </authorList>
    </citation>
    <scope>NUCLEOTIDE SEQUENCE [LARGE SCALE GENOMIC DNA]</scope>
    <source>
        <strain evidence="6">KCTC 3950</strain>
    </source>
</reference>
<evidence type="ECO:0000259" key="4">
    <source>
        <dbReference type="PROSITE" id="PS50893"/>
    </source>
</evidence>